<protein>
    <submittedName>
        <fullName evidence="8 9">Aquaporin-like</fullName>
    </submittedName>
</protein>
<dbReference type="CDD" id="cd00333">
    <property type="entry name" value="MIP"/>
    <property type="match status" value="1"/>
</dbReference>
<dbReference type="PANTHER" id="PTHR19139:SF270">
    <property type="entry name" value="ENTOMOGLYCEROPORIN 1-RELATED"/>
    <property type="match status" value="1"/>
</dbReference>
<feature type="transmembrane region" description="Helical" evidence="6">
    <location>
        <begin position="260"/>
        <end position="280"/>
    </location>
</feature>
<keyword evidence="3 6" id="KW-1133">Transmembrane helix</keyword>
<dbReference type="Pfam" id="PF00230">
    <property type="entry name" value="MIP"/>
    <property type="match status" value="1"/>
</dbReference>
<evidence type="ECO:0000313" key="7">
    <source>
        <dbReference type="Proteomes" id="UP000694925"/>
    </source>
</evidence>
<dbReference type="NCBIfam" id="TIGR00861">
    <property type="entry name" value="MIP"/>
    <property type="match status" value="1"/>
</dbReference>
<dbReference type="Proteomes" id="UP000694925">
    <property type="component" value="Unplaced"/>
</dbReference>
<dbReference type="InterPro" id="IPR023271">
    <property type="entry name" value="Aquaporin-like"/>
</dbReference>
<evidence type="ECO:0000256" key="2">
    <source>
        <dbReference type="ARBA" id="ARBA00022692"/>
    </source>
</evidence>
<accession>A0AAJ7J078</accession>
<organism evidence="7 9">
    <name type="scientific">Ceratina calcarata</name>
    <dbReference type="NCBI Taxonomy" id="156304"/>
    <lineage>
        <taxon>Eukaryota</taxon>
        <taxon>Metazoa</taxon>
        <taxon>Ecdysozoa</taxon>
        <taxon>Arthropoda</taxon>
        <taxon>Hexapoda</taxon>
        <taxon>Insecta</taxon>
        <taxon>Pterygota</taxon>
        <taxon>Neoptera</taxon>
        <taxon>Endopterygota</taxon>
        <taxon>Hymenoptera</taxon>
        <taxon>Apocrita</taxon>
        <taxon>Aculeata</taxon>
        <taxon>Apoidea</taxon>
        <taxon>Anthophila</taxon>
        <taxon>Apidae</taxon>
        <taxon>Ceratina</taxon>
        <taxon>Zadontomerus</taxon>
    </lineage>
</organism>
<dbReference type="PANTHER" id="PTHR19139">
    <property type="entry name" value="AQUAPORIN TRANSPORTER"/>
    <property type="match status" value="1"/>
</dbReference>
<comment type="similarity">
    <text evidence="5">Belongs to the MIP/aquaporin (TC 1.A.8) family.</text>
</comment>
<evidence type="ECO:0000313" key="9">
    <source>
        <dbReference type="RefSeq" id="XP_017881502.1"/>
    </source>
</evidence>
<evidence type="ECO:0000256" key="5">
    <source>
        <dbReference type="RuleBase" id="RU000477"/>
    </source>
</evidence>
<feature type="transmembrane region" description="Helical" evidence="6">
    <location>
        <begin position="61"/>
        <end position="86"/>
    </location>
</feature>
<dbReference type="KEGG" id="ccal:108625757"/>
<evidence type="ECO:0000256" key="6">
    <source>
        <dbReference type="SAM" id="Phobius"/>
    </source>
</evidence>
<evidence type="ECO:0000256" key="3">
    <source>
        <dbReference type="ARBA" id="ARBA00022989"/>
    </source>
</evidence>
<dbReference type="InterPro" id="IPR034294">
    <property type="entry name" value="Aquaporin_transptr"/>
</dbReference>
<dbReference type="InterPro" id="IPR000425">
    <property type="entry name" value="MIP"/>
</dbReference>
<feature type="transmembrane region" description="Helical" evidence="6">
    <location>
        <begin position="92"/>
        <end position="111"/>
    </location>
</feature>
<comment type="subcellular location">
    <subcellularLocation>
        <location evidence="1">Membrane</location>
        <topology evidence="1">Multi-pass membrane protein</topology>
    </subcellularLocation>
</comment>
<feature type="transmembrane region" description="Helical" evidence="6">
    <location>
        <begin position="218"/>
        <end position="236"/>
    </location>
</feature>
<dbReference type="PRINTS" id="PR00783">
    <property type="entry name" value="MINTRINSICP"/>
</dbReference>
<dbReference type="Gene3D" id="1.20.1080.10">
    <property type="entry name" value="Glycerol uptake facilitator protein"/>
    <property type="match status" value="1"/>
</dbReference>
<keyword evidence="4 6" id="KW-0472">Membrane</keyword>
<keyword evidence="7" id="KW-1185">Reference proteome</keyword>
<reference evidence="8 9" key="1">
    <citation type="submission" date="2025-04" db="UniProtKB">
        <authorList>
            <consortium name="RefSeq"/>
        </authorList>
    </citation>
    <scope>IDENTIFICATION</scope>
    <source>
        <tissue evidence="8 9">Whole body</tissue>
    </source>
</reference>
<evidence type="ECO:0000313" key="8">
    <source>
        <dbReference type="RefSeq" id="XP_017881501.1"/>
    </source>
</evidence>
<evidence type="ECO:0000256" key="4">
    <source>
        <dbReference type="ARBA" id="ARBA00023136"/>
    </source>
</evidence>
<sequence>MEQGGISIIPSSGMVDSTLEKSKSIGITVRTSTGFQAAKEKLKTPWLTNLMREDASGWETLTIAIAEVIGTGILVFLGCGGCIASLGIEPQTLQIAMTFGLAVMIAIQSVGHISGAHINPSITTAALILGKLSLPMTILYIGSQCVGSMLGFAIIKMMTPSELMWSKAGQTESFCVTVVSDKVALLNGVLAEIVATGILVFFACGLWDCRNAKNTDSVPIRFGFCIVALCLVFIPYSGCSLNPARSFGPALWTGNWKHHWVYWVGPLTGAIISSLLYRCLFNAKPEDCEN</sequence>
<keyword evidence="5" id="KW-0813">Transport</keyword>
<dbReference type="SUPFAM" id="SSF81338">
    <property type="entry name" value="Aquaporin-like"/>
    <property type="match status" value="1"/>
</dbReference>
<proteinExistence type="inferred from homology"/>
<feature type="transmembrane region" description="Helical" evidence="6">
    <location>
        <begin position="132"/>
        <end position="155"/>
    </location>
</feature>
<dbReference type="AlphaFoldDB" id="A0AAJ7J078"/>
<dbReference type="RefSeq" id="XP_017881502.1">
    <property type="nucleotide sequence ID" value="XM_018026013.2"/>
</dbReference>
<name>A0AAJ7J078_9HYME</name>
<dbReference type="GO" id="GO:0005886">
    <property type="term" value="C:plasma membrane"/>
    <property type="evidence" value="ECO:0007669"/>
    <property type="project" value="TreeGrafter"/>
</dbReference>
<dbReference type="RefSeq" id="XP_017881501.1">
    <property type="nucleotide sequence ID" value="XM_018026012.2"/>
</dbReference>
<feature type="transmembrane region" description="Helical" evidence="6">
    <location>
        <begin position="184"/>
        <end position="206"/>
    </location>
</feature>
<gene>
    <name evidence="8 9" type="primary">LOC108625757</name>
</gene>
<dbReference type="GO" id="GO:0015267">
    <property type="term" value="F:channel activity"/>
    <property type="evidence" value="ECO:0007669"/>
    <property type="project" value="InterPro"/>
</dbReference>
<evidence type="ECO:0000256" key="1">
    <source>
        <dbReference type="ARBA" id="ARBA00004141"/>
    </source>
</evidence>
<dbReference type="GeneID" id="108625757"/>
<keyword evidence="2 5" id="KW-0812">Transmembrane</keyword>